<dbReference type="SUPFAM" id="SSF56529">
    <property type="entry name" value="FAH"/>
    <property type="match status" value="1"/>
</dbReference>
<sequence>MSELVLTLPGGEVRRIAVRRVFNAGYAGRAQEEVAAHVAELAELGVPAPAVVPALYPIAPYLAVQTGRVPAQHGRTSGEAEWALVIGDDVVDPLLTVACDHTDRDLEVHGVAWSKNAGLDVLGGEAWRLTEIADRLDAITLRAWVRHGAGETLIQDATLAALLTPAYWLDLLRERGWLEPGTVLLSGTVAMRPGVDQFAEGWRVELADPATGRALGLSYSVDRLPEPIG</sequence>
<gene>
    <name evidence="1" type="ORF">GCM10009836_05810</name>
</gene>
<evidence type="ECO:0000313" key="2">
    <source>
        <dbReference type="Proteomes" id="UP001500449"/>
    </source>
</evidence>
<dbReference type="RefSeq" id="WP_344412036.1">
    <property type="nucleotide sequence ID" value="NZ_BAAAQK010000003.1"/>
</dbReference>
<dbReference type="Proteomes" id="UP001500449">
    <property type="component" value="Unassembled WGS sequence"/>
</dbReference>
<comment type="caution">
    <text evidence="1">The sequence shown here is derived from an EMBL/GenBank/DDBJ whole genome shotgun (WGS) entry which is preliminary data.</text>
</comment>
<reference evidence="1 2" key="1">
    <citation type="journal article" date="2019" name="Int. J. Syst. Evol. Microbiol.">
        <title>The Global Catalogue of Microorganisms (GCM) 10K type strain sequencing project: providing services to taxonomists for standard genome sequencing and annotation.</title>
        <authorList>
            <consortium name="The Broad Institute Genomics Platform"/>
            <consortium name="The Broad Institute Genome Sequencing Center for Infectious Disease"/>
            <person name="Wu L."/>
            <person name="Ma J."/>
        </authorList>
    </citation>
    <scope>NUCLEOTIDE SEQUENCE [LARGE SCALE GENOMIC DNA]</scope>
    <source>
        <strain evidence="1 2">JCM 16009</strain>
    </source>
</reference>
<name>A0ABN2MKN7_9PSEU</name>
<dbReference type="InterPro" id="IPR021269">
    <property type="entry name" value="DUF2848"/>
</dbReference>
<proteinExistence type="predicted"/>
<dbReference type="EMBL" id="BAAAQK010000003">
    <property type="protein sequence ID" value="GAA1830686.1"/>
    <property type="molecule type" value="Genomic_DNA"/>
</dbReference>
<evidence type="ECO:0000313" key="1">
    <source>
        <dbReference type="EMBL" id="GAA1830686.1"/>
    </source>
</evidence>
<dbReference type="Gene3D" id="3.90.850.10">
    <property type="entry name" value="Fumarylacetoacetase-like, C-terminal domain"/>
    <property type="match status" value="1"/>
</dbReference>
<dbReference type="InterPro" id="IPR036663">
    <property type="entry name" value="Fumarylacetoacetase_C_sf"/>
</dbReference>
<keyword evidence="2" id="KW-1185">Reference proteome</keyword>
<dbReference type="Pfam" id="PF11010">
    <property type="entry name" value="DUF2848"/>
    <property type="match status" value="1"/>
</dbReference>
<organism evidence="1 2">
    <name type="scientific">Pseudonocardia ailaonensis</name>
    <dbReference type="NCBI Taxonomy" id="367279"/>
    <lineage>
        <taxon>Bacteria</taxon>
        <taxon>Bacillati</taxon>
        <taxon>Actinomycetota</taxon>
        <taxon>Actinomycetes</taxon>
        <taxon>Pseudonocardiales</taxon>
        <taxon>Pseudonocardiaceae</taxon>
        <taxon>Pseudonocardia</taxon>
    </lineage>
</organism>
<protein>
    <submittedName>
        <fullName evidence="1">DUF2848 domain-containing protein</fullName>
    </submittedName>
</protein>
<accession>A0ABN2MKN7</accession>